<keyword evidence="3" id="KW-1185">Reference proteome</keyword>
<organism evidence="2 3">
    <name type="scientific">Acidovorax delafieldii 2AN</name>
    <dbReference type="NCBI Taxonomy" id="573060"/>
    <lineage>
        <taxon>Bacteria</taxon>
        <taxon>Pseudomonadati</taxon>
        <taxon>Pseudomonadota</taxon>
        <taxon>Betaproteobacteria</taxon>
        <taxon>Burkholderiales</taxon>
        <taxon>Comamonadaceae</taxon>
        <taxon>Acidovorax</taxon>
    </lineage>
</organism>
<dbReference type="PROSITE" id="PS00409">
    <property type="entry name" value="PROKAR_NTER_METHYL"/>
    <property type="match status" value="1"/>
</dbReference>
<keyword evidence="1" id="KW-1133">Transmembrane helix</keyword>
<comment type="caution">
    <text evidence="2">The sequence shown here is derived from an EMBL/GenBank/DDBJ whole genome shotgun (WGS) entry which is preliminary data.</text>
</comment>
<dbReference type="EMBL" id="ACQT01000566">
    <property type="protein sequence ID" value="EER57631.1"/>
    <property type="molecule type" value="Genomic_DNA"/>
</dbReference>
<dbReference type="Pfam" id="PF07963">
    <property type="entry name" value="N_methyl"/>
    <property type="match status" value="1"/>
</dbReference>
<dbReference type="NCBIfam" id="TIGR02532">
    <property type="entry name" value="IV_pilin_GFxxxE"/>
    <property type="match status" value="1"/>
</dbReference>
<gene>
    <name evidence="2" type="ORF">AcdelDRAFT_4795</name>
</gene>
<feature type="non-terminal residue" evidence="2">
    <location>
        <position position="95"/>
    </location>
</feature>
<feature type="transmembrane region" description="Helical" evidence="1">
    <location>
        <begin position="12"/>
        <end position="35"/>
    </location>
</feature>
<evidence type="ECO:0000313" key="2">
    <source>
        <dbReference type="EMBL" id="EER57631.1"/>
    </source>
</evidence>
<evidence type="ECO:0000313" key="3">
    <source>
        <dbReference type="Proteomes" id="UP000003856"/>
    </source>
</evidence>
<keyword evidence="1" id="KW-0812">Transmembrane</keyword>
<dbReference type="InterPro" id="IPR045584">
    <property type="entry name" value="Pilin-like"/>
</dbReference>
<name>C5TD14_ACIDE</name>
<evidence type="ECO:0000256" key="1">
    <source>
        <dbReference type="SAM" id="Phobius"/>
    </source>
</evidence>
<dbReference type="Proteomes" id="UP000003856">
    <property type="component" value="Unassembled WGS sequence"/>
</dbReference>
<dbReference type="SUPFAM" id="SSF54523">
    <property type="entry name" value="Pili subunits"/>
    <property type="match status" value="1"/>
</dbReference>
<dbReference type="InterPro" id="IPR012902">
    <property type="entry name" value="N_methyl_site"/>
</dbReference>
<reference evidence="2 3" key="1">
    <citation type="submission" date="2009-05" db="EMBL/GenBank/DDBJ databases">
        <title>The draft genome of Acidovorax delafieldii 2AN.</title>
        <authorList>
            <consortium name="US DOE Joint Genome Institute (JGI-PGF)"/>
            <person name="Lucas S."/>
            <person name="Copeland A."/>
            <person name="Lapidus A."/>
            <person name="Glavina del Rio T."/>
            <person name="Tice H."/>
            <person name="Bruce D."/>
            <person name="Goodwin L."/>
            <person name="Pitluck S."/>
            <person name="Larimer F."/>
            <person name="Land M.L."/>
            <person name="Hauser L."/>
            <person name="Shelobolina E.S."/>
            <person name="Picardal F."/>
            <person name="Roden E."/>
            <person name="Emerson D."/>
        </authorList>
    </citation>
    <scope>NUCLEOTIDE SEQUENCE [LARGE SCALE GENOMIC DNA]</scope>
    <source>
        <strain evidence="2 3">2AN</strain>
    </source>
</reference>
<sequence length="95" mass="9975">MSFRTLRTARGFTLLELLVVISIMALATAGVSLALRDSGQTQLEREAARLAALLESAGPSRAGRAYPCAGAPTPRAFASTACPRTRFPPSGWTPA</sequence>
<protein>
    <submittedName>
        <fullName evidence="2">General secretion pathway protein H</fullName>
    </submittedName>
</protein>
<dbReference type="AlphaFoldDB" id="C5TD14"/>
<accession>C5TD14</accession>
<keyword evidence="1" id="KW-0472">Membrane</keyword>
<proteinExistence type="predicted"/>